<feature type="transmembrane region" description="Helical" evidence="9">
    <location>
        <begin position="96"/>
        <end position="117"/>
    </location>
</feature>
<evidence type="ECO:0000256" key="6">
    <source>
        <dbReference type="ARBA" id="ARBA00022989"/>
    </source>
</evidence>
<name>A0A0P8A3S6_9HYPH</name>
<gene>
    <name evidence="12" type="ORF">GA0071312_0477</name>
    <name evidence="11" type="ORF">HLUCCO17_03005</name>
</gene>
<keyword evidence="2 9" id="KW-0813">Transport</keyword>
<sequence length="185" mass="19529">MRRTLDTTYAIALWGAIACLVSIALLVGLQVGGRIVDAILSALGLTRSGFVILSLSEIAGYLLAAGSFLGLAATLKGGVHIRVTMLINNVPLKVRSVLEGTALLFGAIAASFASWHLAQYAHTTWHFNEVSPGLVPVPLYIPQVAMVVGAVLLAIAFLDEFIITLRTGRPSFSGTEDAINLGQEE</sequence>
<dbReference type="PROSITE" id="PS51257">
    <property type="entry name" value="PROKAR_LIPOPROTEIN"/>
    <property type="match status" value="1"/>
</dbReference>
<reference evidence="11 13" key="1">
    <citation type="submission" date="2015-09" db="EMBL/GenBank/DDBJ databases">
        <title>Identification and resolution of microdiversity through metagenomic sequencing of parallel consortia.</title>
        <authorList>
            <person name="Nelson W.C."/>
            <person name="Romine M.F."/>
            <person name="Lindemann S.R."/>
        </authorList>
    </citation>
    <scope>NUCLEOTIDE SEQUENCE [LARGE SCALE GENOMIC DNA]</scope>
    <source>
        <strain evidence="11">HL-109</strain>
    </source>
</reference>
<dbReference type="InterPro" id="IPR055348">
    <property type="entry name" value="DctQ"/>
</dbReference>
<keyword evidence="7 9" id="KW-0472">Membrane</keyword>
<dbReference type="Proteomes" id="UP000182800">
    <property type="component" value="Unassembled WGS sequence"/>
</dbReference>
<proteinExistence type="inferred from homology"/>
<evidence type="ECO:0000256" key="7">
    <source>
        <dbReference type="ARBA" id="ARBA00023136"/>
    </source>
</evidence>
<protein>
    <recommendedName>
        <fullName evidence="9">TRAP transporter small permease protein</fullName>
    </recommendedName>
</protein>
<dbReference type="InterPro" id="IPR007387">
    <property type="entry name" value="TRAP_DctQ"/>
</dbReference>
<feature type="transmembrane region" description="Helical" evidence="9">
    <location>
        <begin position="7"/>
        <end position="29"/>
    </location>
</feature>
<dbReference type="EMBL" id="FMBM01000001">
    <property type="protein sequence ID" value="SCC78760.1"/>
    <property type="molecule type" value="Genomic_DNA"/>
</dbReference>
<reference evidence="12 14" key="2">
    <citation type="submission" date="2016-08" db="EMBL/GenBank/DDBJ databases">
        <authorList>
            <person name="Varghese N."/>
            <person name="Submissions Spin"/>
        </authorList>
    </citation>
    <scope>NUCLEOTIDE SEQUENCE [LARGE SCALE GENOMIC DNA]</scope>
    <source>
        <strain evidence="12 14">HL-109</strain>
    </source>
</reference>
<comment type="caution">
    <text evidence="11">The sequence shown here is derived from an EMBL/GenBank/DDBJ whole genome shotgun (WGS) entry which is preliminary data.</text>
</comment>
<comment type="function">
    <text evidence="9">Part of the tripartite ATP-independent periplasmic (TRAP) transport system.</text>
</comment>
<dbReference type="STRING" id="1653334.GA0071312_0477"/>
<keyword evidence="4 9" id="KW-0997">Cell inner membrane</keyword>
<keyword evidence="3" id="KW-1003">Cell membrane</keyword>
<evidence type="ECO:0000256" key="8">
    <source>
        <dbReference type="ARBA" id="ARBA00038436"/>
    </source>
</evidence>
<dbReference type="PANTHER" id="PTHR35011">
    <property type="entry name" value="2,3-DIKETO-L-GULONATE TRAP TRANSPORTER SMALL PERMEASE PROTEIN YIAM"/>
    <property type="match status" value="1"/>
</dbReference>
<evidence type="ECO:0000313" key="13">
    <source>
        <dbReference type="Proteomes" id="UP000050497"/>
    </source>
</evidence>
<evidence type="ECO:0000256" key="5">
    <source>
        <dbReference type="ARBA" id="ARBA00022692"/>
    </source>
</evidence>
<keyword evidence="6 9" id="KW-1133">Transmembrane helix</keyword>
<comment type="subcellular location">
    <subcellularLocation>
        <location evidence="1 9">Cell inner membrane</location>
        <topology evidence="1 9">Multi-pass membrane protein</topology>
    </subcellularLocation>
</comment>
<evidence type="ECO:0000256" key="1">
    <source>
        <dbReference type="ARBA" id="ARBA00004429"/>
    </source>
</evidence>
<evidence type="ECO:0000256" key="3">
    <source>
        <dbReference type="ARBA" id="ARBA00022475"/>
    </source>
</evidence>
<organism evidence="11 13">
    <name type="scientific">Saliniramus fredricksonii</name>
    <dbReference type="NCBI Taxonomy" id="1653334"/>
    <lineage>
        <taxon>Bacteria</taxon>
        <taxon>Pseudomonadati</taxon>
        <taxon>Pseudomonadota</taxon>
        <taxon>Alphaproteobacteria</taxon>
        <taxon>Hyphomicrobiales</taxon>
        <taxon>Salinarimonadaceae</taxon>
        <taxon>Saliniramus</taxon>
    </lineage>
</organism>
<evidence type="ECO:0000256" key="9">
    <source>
        <dbReference type="RuleBase" id="RU369079"/>
    </source>
</evidence>
<evidence type="ECO:0000313" key="11">
    <source>
        <dbReference type="EMBL" id="KPQ12145.1"/>
    </source>
</evidence>
<feature type="domain" description="Tripartite ATP-independent periplasmic transporters DctQ component" evidence="10">
    <location>
        <begin position="52"/>
        <end position="165"/>
    </location>
</feature>
<evidence type="ECO:0000313" key="12">
    <source>
        <dbReference type="EMBL" id="SCC78760.1"/>
    </source>
</evidence>
<keyword evidence="14" id="KW-1185">Reference proteome</keyword>
<dbReference type="GO" id="GO:0005886">
    <property type="term" value="C:plasma membrane"/>
    <property type="evidence" value="ECO:0007669"/>
    <property type="project" value="UniProtKB-SubCell"/>
</dbReference>
<dbReference type="RefSeq" id="WP_074443459.1">
    <property type="nucleotide sequence ID" value="NZ_FMBM01000001.1"/>
</dbReference>
<dbReference type="GO" id="GO:0022857">
    <property type="term" value="F:transmembrane transporter activity"/>
    <property type="evidence" value="ECO:0007669"/>
    <property type="project" value="UniProtKB-UniRule"/>
</dbReference>
<evidence type="ECO:0000259" key="10">
    <source>
        <dbReference type="Pfam" id="PF04290"/>
    </source>
</evidence>
<dbReference type="Proteomes" id="UP000050497">
    <property type="component" value="Unassembled WGS sequence"/>
</dbReference>
<feature type="transmembrane region" description="Helical" evidence="9">
    <location>
        <begin position="49"/>
        <end position="75"/>
    </location>
</feature>
<dbReference type="OrthoDB" id="9797534at2"/>
<evidence type="ECO:0000256" key="2">
    <source>
        <dbReference type="ARBA" id="ARBA00022448"/>
    </source>
</evidence>
<dbReference type="EMBL" id="LJSX01000003">
    <property type="protein sequence ID" value="KPQ12145.1"/>
    <property type="molecule type" value="Genomic_DNA"/>
</dbReference>
<keyword evidence="5 9" id="KW-0812">Transmembrane</keyword>
<dbReference type="GO" id="GO:0015740">
    <property type="term" value="P:C4-dicarboxylate transport"/>
    <property type="evidence" value="ECO:0007669"/>
    <property type="project" value="TreeGrafter"/>
</dbReference>
<comment type="subunit">
    <text evidence="9">The complex comprises the extracytoplasmic solute receptor protein and the two transmembrane proteins.</text>
</comment>
<dbReference type="Pfam" id="PF04290">
    <property type="entry name" value="DctQ"/>
    <property type="match status" value="1"/>
</dbReference>
<evidence type="ECO:0000256" key="4">
    <source>
        <dbReference type="ARBA" id="ARBA00022519"/>
    </source>
</evidence>
<evidence type="ECO:0000313" key="14">
    <source>
        <dbReference type="Proteomes" id="UP000182800"/>
    </source>
</evidence>
<dbReference type="AlphaFoldDB" id="A0A0P8A3S6"/>
<feature type="transmembrane region" description="Helical" evidence="9">
    <location>
        <begin position="137"/>
        <end position="158"/>
    </location>
</feature>
<comment type="similarity">
    <text evidence="8 9">Belongs to the TRAP transporter small permease family.</text>
</comment>
<dbReference type="PANTHER" id="PTHR35011:SF10">
    <property type="entry name" value="TRAP TRANSPORTER SMALL PERMEASE PROTEIN"/>
    <property type="match status" value="1"/>
</dbReference>
<accession>A0A0P8A3S6</accession>